<dbReference type="Pfam" id="PF04802">
    <property type="entry name" value="PP4R3"/>
    <property type="match status" value="1"/>
</dbReference>
<evidence type="ECO:0000256" key="3">
    <source>
        <dbReference type="SAM" id="MobiDB-lite"/>
    </source>
</evidence>
<feature type="compositionally biased region" description="Basic and acidic residues" evidence="3">
    <location>
        <begin position="893"/>
        <end position="906"/>
    </location>
</feature>
<keyword evidence="2" id="KW-0539">Nucleus</keyword>
<evidence type="ECO:0000259" key="5">
    <source>
        <dbReference type="Pfam" id="PF22972"/>
    </source>
</evidence>
<dbReference type="InterPro" id="IPR006887">
    <property type="entry name" value="P4R3-like_central_dom"/>
</dbReference>
<dbReference type="EMBL" id="JBBXJM010000003">
    <property type="protein sequence ID" value="KAL1409675.1"/>
    <property type="molecule type" value="Genomic_DNA"/>
</dbReference>
<gene>
    <name evidence="6" type="primary">PSY2</name>
    <name evidence="6" type="ORF">Q8F55_003671</name>
</gene>
<feature type="region of interest" description="Disordered" evidence="3">
    <location>
        <begin position="1"/>
        <end position="59"/>
    </location>
</feature>
<dbReference type="Gene3D" id="1.25.10.10">
    <property type="entry name" value="Leucine-rich Repeat Variant"/>
    <property type="match status" value="1"/>
</dbReference>
<dbReference type="Pfam" id="PF22972">
    <property type="entry name" value="EVH1_PP4R3"/>
    <property type="match status" value="1"/>
</dbReference>
<feature type="region of interest" description="Disordered" evidence="3">
    <location>
        <begin position="739"/>
        <end position="943"/>
    </location>
</feature>
<dbReference type="GeneID" id="95984714"/>
<evidence type="ECO:0000256" key="2">
    <source>
        <dbReference type="ARBA" id="ARBA00023242"/>
    </source>
</evidence>
<name>A0ABR3Q4K9_9TREE</name>
<dbReference type="RefSeq" id="XP_069209619.1">
    <property type="nucleotide sequence ID" value="XM_069352201.1"/>
</dbReference>
<protein>
    <submittedName>
        <fullName evidence="6">Platinum sensitivity protein</fullName>
    </submittedName>
</protein>
<organism evidence="6 7">
    <name type="scientific">Vanrija albida</name>
    <dbReference type="NCBI Taxonomy" id="181172"/>
    <lineage>
        <taxon>Eukaryota</taxon>
        <taxon>Fungi</taxon>
        <taxon>Dikarya</taxon>
        <taxon>Basidiomycota</taxon>
        <taxon>Agaricomycotina</taxon>
        <taxon>Tremellomycetes</taxon>
        <taxon>Trichosporonales</taxon>
        <taxon>Trichosporonaceae</taxon>
        <taxon>Vanrija</taxon>
    </lineage>
</organism>
<evidence type="ECO:0000259" key="4">
    <source>
        <dbReference type="Pfam" id="PF04802"/>
    </source>
</evidence>
<dbReference type="InterPro" id="IPR011989">
    <property type="entry name" value="ARM-like"/>
</dbReference>
<dbReference type="SUPFAM" id="SSF50729">
    <property type="entry name" value="PH domain-like"/>
    <property type="match status" value="1"/>
</dbReference>
<sequence>MANLEPTQSSADVLAEQVETGPAPDTPLDPAPDSSSQTQQEADNTPPSADDGSADAMDVQSDINDESNDEMLLSDAEQNIGKRVKVYELRDQAWFDRGTGHCKGVYDDQNDVALLIVEAEDALDENRQPDDPEGPGGFLKDELLLNAQVSKDDVYTRQQETLIVWTDQATQQDIALSFQDPEGCEDIWQFLMEVQKHLNNQLASSSSPLAASPLLGGHGLGTPSRDQWQSPSLANIKEHEMWLRMQAKSAAGRERAVEHIIGEDYIKQLIGVLSQAEDLESINDLHALCSLMQTILMFNDNGIFEYILQDDIFMGVLGMLEYDPEFPTLKASYRAFFRQYSKFRQVVEIKDEAIRNKIHQTSRLLYLKDVVLARMLDDPTFGILNSFVFFNQVDITTYIQADEVLLHDLFVEFRREQEDADGDPKKRDLVMFLHQLMVMGKGVQVPNRLALYRTLLDRGLLFACEWAFRQREATILHAGAEILTLCVEHDVNAVRLHVLREEELTRRTLVSEIIGLLQSTHDQGLVQQTVETLRTLLEPGPENEQTFGRAKELSVVDTFTQYFYDLCATQLFAPLGSLPDLKDQKGPPVLSSERASLLNTLIDLLSYCIGIHAHRAQFYILSNTLPQKVCHLIYAREKTLRHCSLRFIKACLKTNNHFIHRNFAKNGVTKAILDLVERETDRDTMLSSACLDTLELIRKENMKPIIVDMFDKHDDIMTRLADRPYVRGYVVGLRVRWEQYKEPPPPPPAQVAESSKIRSSADDQDGWFNQSEDETEGEAETAATGAHVPLKRKRGLQAGHAGKRQSAPKPISPALGLDYDDASDSDGSTGGESPIVRPDGSPFGDLSETQHQLSDDLSDVAQKIRAKRMREEEEEEAGGLADLVGGGGKSPAAKKESAAATKEGEGSSRPTAPTGNGKAAEGKEKKIRLSLGGLGKKLSGGKA</sequence>
<evidence type="ECO:0000313" key="7">
    <source>
        <dbReference type="Proteomes" id="UP001565368"/>
    </source>
</evidence>
<evidence type="ECO:0000256" key="1">
    <source>
        <dbReference type="ARBA" id="ARBA00004123"/>
    </source>
</evidence>
<feature type="compositionally biased region" description="Polar residues" evidence="3">
    <location>
        <begin position="1"/>
        <end position="11"/>
    </location>
</feature>
<accession>A0ABR3Q4K9</accession>
<dbReference type="InterPro" id="IPR011993">
    <property type="entry name" value="PH-like_dom_sf"/>
</dbReference>
<comment type="subcellular location">
    <subcellularLocation>
        <location evidence="1">Nucleus</location>
    </subcellularLocation>
</comment>
<dbReference type="Proteomes" id="UP001565368">
    <property type="component" value="Unassembled WGS sequence"/>
</dbReference>
<dbReference type="InterPro" id="IPR055236">
    <property type="entry name" value="EVH1_PP4R3"/>
</dbReference>
<dbReference type="InterPro" id="IPR051137">
    <property type="entry name" value="PP4R3-like"/>
</dbReference>
<dbReference type="InterPro" id="IPR016024">
    <property type="entry name" value="ARM-type_fold"/>
</dbReference>
<feature type="domain" description="PP4R3 EVH1-like" evidence="5">
    <location>
        <begin position="82"/>
        <end position="198"/>
    </location>
</feature>
<dbReference type="PANTHER" id="PTHR23318">
    <property type="entry name" value="ATP SYNTHASE GAMMA-RELATED"/>
    <property type="match status" value="1"/>
</dbReference>
<dbReference type="SUPFAM" id="SSF48371">
    <property type="entry name" value="ARM repeat"/>
    <property type="match status" value="1"/>
</dbReference>
<feature type="domain" description="Serine/threonine-protein phosphatase 4 regulatory subunit 3-like central" evidence="4">
    <location>
        <begin position="246"/>
        <end position="724"/>
    </location>
</feature>
<dbReference type="PANTHER" id="PTHR23318:SF0">
    <property type="entry name" value="SERINE_THREONINE-PROTEIN PHOSPHATASE 4 REGULATORY SUBUNIT 3"/>
    <property type="match status" value="1"/>
</dbReference>
<reference evidence="6 7" key="1">
    <citation type="submission" date="2023-08" db="EMBL/GenBank/DDBJ databases">
        <title>Annotated Genome Sequence of Vanrija albida AlHP1.</title>
        <authorList>
            <person name="Herzog R."/>
        </authorList>
    </citation>
    <scope>NUCLEOTIDE SEQUENCE [LARGE SCALE GENOMIC DNA]</scope>
    <source>
        <strain evidence="6 7">AlHP1</strain>
    </source>
</reference>
<dbReference type="Gene3D" id="2.30.29.30">
    <property type="entry name" value="Pleckstrin-homology domain (PH domain)/Phosphotyrosine-binding domain (PTB)"/>
    <property type="match status" value="1"/>
</dbReference>
<evidence type="ECO:0000313" key="6">
    <source>
        <dbReference type="EMBL" id="KAL1409675.1"/>
    </source>
</evidence>
<keyword evidence="7" id="KW-1185">Reference proteome</keyword>
<feature type="compositionally biased region" description="Polar residues" evidence="3">
    <location>
        <begin position="37"/>
        <end position="47"/>
    </location>
</feature>
<comment type="caution">
    <text evidence="6">The sequence shown here is derived from an EMBL/GenBank/DDBJ whole genome shotgun (WGS) entry which is preliminary data.</text>
</comment>
<proteinExistence type="predicted"/>